<evidence type="ECO:0000256" key="1">
    <source>
        <dbReference type="SAM" id="SignalP"/>
    </source>
</evidence>
<dbReference type="EMBL" id="JABBWD010000055">
    <property type="protein sequence ID" value="KAG1771960.1"/>
    <property type="molecule type" value="Genomic_DNA"/>
</dbReference>
<keyword evidence="1" id="KW-0732">Signal</keyword>
<gene>
    <name evidence="2" type="ORF">EV702DRAFT_1134778</name>
</gene>
<keyword evidence="3" id="KW-1185">Reference proteome</keyword>
<comment type="caution">
    <text evidence="2">The sequence shown here is derived from an EMBL/GenBank/DDBJ whole genome shotgun (WGS) entry which is preliminary data.</text>
</comment>
<reference evidence="2" key="1">
    <citation type="journal article" date="2020" name="New Phytol.">
        <title>Comparative genomics reveals dynamic genome evolution in host specialist ectomycorrhizal fungi.</title>
        <authorList>
            <person name="Lofgren L.A."/>
            <person name="Nguyen N.H."/>
            <person name="Vilgalys R."/>
            <person name="Ruytinx J."/>
            <person name="Liao H.L."/>
            <person name="Branco S."/>
            <person name="Kuo A."/>
            <person name="LaButti K."/>
            <person name="Lipzen A."/>
            <person name="Andreopoulos W."/>
            <person name="Pangilinan J."/>
            <person name="Riley R."/>
            <person name="Hundley H."/>
            <person name="Na H."/>
            <person name="Barry K."/>
            <person name="Grigoriev I.V."/>
            <person name="Stajich J.E."/>
            <person name="Kennedy P.G."/>
        </authorList>
    </citation>
    <scope>NUCLEOTIDE SEQUENCE</scope>
    <source>
        <strain evidence="2">DOB743</strain>
    </source>
</reference>
<dbReference type="AlphaFoldDB" id="A0A9P6ZM94"/>
<feature type="signal peptide" evidence="1">
    <location>
        <begin position="1"/>
        <end position="23"/>
    </location>
</feature>
<evidence type="ECO:0008006" key="4">
    <source>
        <dbReference type="Google" id="ProtNLM"/>
    </source>
</evidence>
<organism evidence="2 3">
    <name type="scientific">Suillus placidus</name>
    <dbReference type="NCBI Taxonomy" id="48579"/>
    <lineage>
        <taxon>Eukaryota</taxon>
        <taxon>Fungi</taxon>
        <taxon>Dikarya</taxon>
        <taxon>Basidiomycota</taxon>
        <taxon>Agaricomycotina</taxon>
        <taxon>Agaricomycetes</taxon>
        <taxon>Agaricomycetidae</taxon>
        <taxon>Boletales</taxon>
        <taxon>Suillineae</taxon>
        <taxon>Suillaceae</taxon>
        <taxon>Suillus</taxon>
    </lineage>
</organism>
<protein>
    <recommendedName>
        <fullName evidence="4">Secreted protein</fullName>
    </recommendedName>
</protein>
<name>A0A9P6ZM94_9AGAM</name>
<evidence type="ECO:0000313" key="3">
    <source>
        <dbReference type="Proteomes" id="UP000714275"/>
    </source>
</evidence>
<evidence type="ECO:0000313" key="2">
    <source>
        <dbReference type="EMBL" id="KAG1771960.1"/>
    </source>
</evidence>
<dbReference type="OrthoDB" id="10512402at2759"/>
<sequence length="100" mass="11492">MSSHLQATDILVFLFLMAQETVCVSLRLNGWILHTHIRIQTRDFCNWGVDHGIMIMVPPTNFHLSSSEARHALRVRTTHPSCHLLQWDQACSSVQTKCEH</sequence>
<accession>A0A9P6ZM94</accession>
<dbReference type="Proteomes" id="UP000714275">
    <property type="component" value="Unassembled WGS sequence"/>
</dbReference>
<feature type="chain" id="PRO_5040148522" description="Secreted protein" evidence="1">
    <location>
        <begin position="24"/>
        <end position="100"/>
    </location>
</feature>
<proteinExistence type="predicted"/>